<gene>
    <name evidence="2" type="ORF">DI396_03745</name>
</gene>
<reference evidence="2 3" key="1">
    <citation type="submission" date="2018-05" db="EMBL/GenBank/DDBJ databases">
        <title>Oceanovita maritima gen. nov., sp. nov., a marine bacterium in the family Rhodobacteraceae isolated from surface seawater of Lundu port Xiamen, China.</title>
        <authorList>
            <person name="Hetharua B.H."/>
            <person name="Min D."/>
            <person name="Liao H."/>
            <person name="Tian Y."/>
        </authorList>
    </citation>
    <scope>NUCLEOTIDE SEQUENCE [LARGE SCALE GENOMIC DNA]</scope>
    <source>
        <strain evidence="2 3">FSX-11</strain>
    </source>
</reference>
<dbReference type="InterPro" id="IPR036182">
    <property type="entry name" value="PCuAC_sf"/>
</dbReference>
<comment type="caution">
    <text evidence="2">The sequence shown here is derived from an EMBL/GenBank/DDBJ whole genome shotgun (WGS) entry which is preliminary data.</text>
</comment>
<feature type="signal peptide" evidence="1">
    <location>
        <begin position="1"/>
        <end position="20"/>
    </location>
</feature>
<feature type="chain" id="PRO_5015858162" evidence="1">
    <location>
        <begin position="21"/>
        <end position="166"/>
    </location>
</feature>
<accession>A0A2V4NVQ9</accession>
<proteinExistence type="predicted"/>
<keyword evidence="1" id="KW-0732">Signal</keyword>
<organism evidence="2 3">
    <name type="scientific">Litorivita pollutaquae</name>
    <dbReference type="NCBI Taxonomy" id="2200892"/>
    <lineage>
        <taxon>Bacteria</taxon>
        <taxon>Pseudomonadati</taxon>
        <taxon>Pseudomonadota</taxon>
        <taxon>Alphaproteobacteria</taxon>
        <taxon>Rhodobacterales</taxon>
        <taxon>Paracoccaceae</taxon>
        <taxon>Litorivita</taxon>
    </lineage>
</organism>
<dbReference type="Proteomes" id="UP000248012">
    <property type="component" value="Unassembled WGS sequence"/>
</dbReference>
<name>A0A2V4NVQ9_9RHOB</name>
<dbReference type="Pfam" id="PF04314">
    <property type="entry name" value="PCuAC"/>
    <property type="match status" value="1"/>
</dbReference>
<dbReference type="AlphaFoldDB" id="A0A2V4NVQ9"/>
<dbReference type="SUPFAM" id="SSF110087">
    <property type="entry name" value="DR1885-like metal-binding protein"/>
    <property type="match status" value="1"/>
</dbReference>
<dbReference type="OrthoDB" id="9796962at2"/>
<dbReference type="PANTHER" id="PTHR36302">
    <property type="entry name" value="BLR7088 PROTEIN"/>
    <property type="match status" value="1"/>
</dbReference>
<evidence type="ECO:0000256" key="1">
    <source>
        <dbReference type="SAM" id="SignalP"/>
    </source>
</evidence>
<dbReference type="Gene3D" id="2.60.40.1890">
    <property type="entry name" value="PCu(A)C copper chaperone"/>
    <property type="match status" value="1"/>
</dbReference>
<evidence type="ECO:0000313" key="3">
    <source>
        <dbReference type="Proteomes" id="UP000248012"/>
    </source>
</evidence>
<protein>
    <submittedName>
        <fullName evidence="2">Copper-binding protein</fullName>
    </submittedName>
</protein>
<dbReference type="RefSeq" id="WP_110794742.1">
    <property type="nucleotide sequence ID" value="NZ_KZ826481.1"/>
</dbReference>
<sequence>MSFKPSVFAGAVALSLSVFALPAWADGIMVKDPYARASASMSTSGAAFMMIENVTGADDQLTDVRSEAAERTELHTHEEDENGVMRMLHVEAGFAVPAGETLKMQRGGHHVMFLGLKQPMVQGEIIPVTLVFENAGEVTVEVPVDLERKPMHGMSHGKMDHSKMKP</sequence>
<dbReference type="EMBL" id="QFVT01000002">
    <property type="protein sequence ID" value="PYC49166.1"/>
    <property type="molecule type" value="Genomic_DNA"/>
</dbReference>
<keyword evidence="3" id="KW-1185">Reference proteome</keyword>
<dbReference type="PANTHER" id="PTHR36302:SF1">
    <property type="entry name" value="COPPER CHAPERONE PCU(A)C"/>
    <property type="match status" value="1"/>
</dbReference>
<dbReference type="InterPro" id="IPR007410">
    <property type="entry name" value="LpqE-like"/>
</dbReference>
<dbReference type="InterPro" id="IPR058248">
    <property type="entry name" value="Lxx211020-like"/>
</dbReference>
<evidence type="ECO:0000313" key="2">
    <source>
        <dbReference type="EMBL" id="PYC49166.1"/>
    </source>
</evidence>